<dbReference type="SMART" id="SM00091">
    <property type="entry name" value="PAS"/>
    <property type="match status" value="1"/>
</dbReference>
<dbReference type="InterPro" id="IPR003661">
    <property type="entry name" value="HisK_dim/P_dom"/>
</dbReference>
<feature type="modified residue" description="4-aspartylphosphate" evidence="5">
    <location>
        <position position="439"/>
    </location>
</feature>
<dbReference type="PROSITE" id="PS50112">
    <property type="entry name" value="PAS"/>
    <property type="match status" value="1"/>
</dbReference>
<dbReference type="InterPro" id="IPR003594">
    <property type="entry name" value="HATPase_dom"/>
</dbReference>
<keyword evidence="10" id="KW-0067">ATP-binding</keyword>
<keyword evidence="11" id="KW-1185">Reference proteome</keyword>
<dbReference type="Gene3D" id="1.10.287.130">
    <property type="match status" value="1"/>
</dbReference>
<dbReference type="InterPro" id="IPR004358">
    <property type="entry name" value="Sig_transdc_His_kin-like_C"/>
</dbReference>
<evidence type="ECO:0000256" key="2">
    <source>
        <dbReference type="ARBA" id="ARBA00012438"/>
    </source>
</evidence>
<comment type="catalytic activity">
    <reaction evidence="1">
        <text>ATP + protein L-histidine = ADP + protein N-phospho-L-histidine.</text>
        <dbReference type="EC" id="2.7.13.3"/>
    </reaction>
</comment>
<sequence length="512" mass="56103">MPDDSLSEAQHKSALLAAIVASSDDAIVSKTLDGIITTWNAGAERIFGYTAAEAVGQHITLIIPPDMHDEEYVIIGKVRSGQRVEHFETVRRTKSGEMINISLTVSPVRDESGRIIGASKIARDITRQKAIEAQLAEANRRRDEFMANMSHELRTPMNAVIGLAHILSLSPNLSAREQHYVGVLRQSGENLLHLINNLLDVSKIEAGAIELEMRDFSLPELIEQTVAAPRARAEDKGVAFGVIFGPDLREYYCGDALRVQQILANLLANAVKFTDTGRIDLRVSAAEVDEAEARLRFEVMDTGIGVTPDKLETIFEKFTQGDASMTRRYGGTGLGLSIGRALAERMGGTLTATSTPGQGAIFTAELPLRYDPARPQGLAVAEQHAAERRQVLIVEDYEPNIVVVSTLLEQMGLNYDVARTGAEALRRAEMSAYDLILMDIQMPGMDGFESTRRIRQMETQRDLPATPVVAMTAHVLDSDRRRCFEAGMTGFIPKPFEPQTFMQVVGDAIAAA</sequence>
<dbReference type="InterPro" id="IPR000700">
    <property type="entry name" value="PAS-assoc_C"/>
</dbReference>
<feature type="domain" description="PAC" evidence="9">
    <location>
        <begin position="83"/>
        <end position="137"/>
    </location>
</feature>
<evidence type="ECO:0000259" key="7">
    <source>
        <dbReference type="PROSITE" id="PS50110"/>
    </source>
</evidence>
<evidence type="ECO:0000313" key="11">
    <source>
        <dbReference type="Proteomes" id="UP001216595"/>
    </source>
</evidence>
<dbReference type="PROSITE" id="PS50109">
    <property type="entry name" value="HIS_KIN"/>
    <property type="match status" value="1"/>
</dbReference>
<dbReference type="Pfam" id="PF02518">
    <property type="entry name" value="HATPase_c"/>
    <property type="match status" value="1"/>
</dbReference>
<dbReference type="InterPro" id="IPR036890">
    <property type="entry name" value="HATPase_C_sf"/>
</dbReference>
<evidence type="ECO:0000259" key="8">
    <source>
        <dbReference type="PROSITE" id="PS50112"/>
    </source>
</evidence>
<dbReference type="SMART" id="SM00388">
    <property type="entry name" value="HisKA"/>
    <property type="match status" value="1"/>
</dbReference>
<dbReference type="Gene3D" id="3.40.50.2300">
    <property type="match status" value="1"/>
</dbReference>
<dbReference type="CDD" id="cd00082">
    <property type="entry name" value="HisKA"/>
    <property type="match status" value="1"/>
</dbReference>
<dbReference type="InterPro" id="IPR035965">
    <property type="entry name" value="PAS-like_dom_sf"/>
</dbReference>
<dbReference type="PRINTS" id="PR00344">
    <property type="entry name" value="BCTRLSENSOR"/>
</dbReference>
<dbReference type="Pfam" id="PF00989">
    <property type="entry name" value="PAS"/>
    <property type="match status" value="1"/>
</dbReference>
<dbReference type="SUPFAM" id="SSF55785">
    <property type="entry name" value="PYP-like sensor domain (PAS domain)"/>
    <property type="match status" value="1"/>
</dbReference>
<dbReference type="EC" id="2.7.13.3" evidence="2"/>
<dbReference type="Gene3D" id="3.30.450.20">
    <property type="entry name" value="PAS domain"/>
    <property type="match status" value="1"/>
</dbReference>
<evidence type="ECO:0000259" key="6">
    <source>
        <dbReference type="PROSITE" id="PS50109"/>
    </source>
</evidence>
<dbReference type="SUPFAM" id="SSF52172">
    <property type="entry name" value="CheY-like"/>
    <property type="match status" value="1"/>
</dbReference>
<feature type="domain" description="Response regulatory" evidence="7">
    <location>
        <begin position="390"/>
        <end position="509"/>
    </location>
</feature>
<comment type="caution">
    <text evidence="10">The sequence shown here is derived from an EMBL/GenBank/DDBJ whole genome shotgun (WGS) entry which is preliminary data.</text>
</comment>
<organism evidence="10 11">
    <name type="scientific">Asticcacaulis currens</name>
    <dbReference type="NCBI Taxonomy" id="2984210"/>
    <lineage>
        <taxon>Bacteria</taxon>
        <taxon>Pseudomonadati</taxon>
        <taxon>Pseudomonadota</taxon>
        <taxon>Alphaproteobacteria</taxon>
        <taxon>Caulobacterales</taxon>
        <taxon>Caulobacteraceae</taxon>
        <taxon>Asticcacaulis</taxon>
    </lineage>
</organism>
<dbReference type="Proteomes" id="UP001216595">
    <property type="component" value="Unassembled WGS sequence"/>
</dbReference>
<dbReference type="EMBL" id="JAQQKW010000003">
    <property type="protein sequence ID" value="MDC7693712.1"/>
    <property type="molecule type" value="Genomic_DNA"/>
</dbReference>
<feature type="domain" description="PAS" evidence="8">
    <location>
        <begin position="12"/>
        <end position="66"/>
    </location>
</feature>
<protein>
    <recommendedName>
        <fullName evidence="2">histidine kinase</fullName>
        <ecNumber evidence="2">2.7.13.3</ecNumber>
    </recommendedName>
</protein>
<evidence type="ECO:0000256" key="4">
    <source>
        <dbReference type="ARBA" id="ARBA00023012"/>
    </source>
</evidence>
<feature type="domain" description="Histidine kinase" evidence="6">
    <location>
        <begin position="148"/>
        <end position="370"/>
    </location>
</feature>
<evidence type="ECO:0000313" key="10">
    <source>
        <dbReference type="EMBL" id="MDC7693712.1"/>
    </source>
</evidence>
<proteinExistence type="predicted"/>
<keyword evidence="4" id="KW-0902">Two-component regulatory system</keyword>
<dbReference type="CDD" id="cd17546">
    <property type="entry name" value="REC_hyHK_CKI1_RcsC-like"/>
    <property type="match status" value="1"/>
</dbReference>
<accession>A0ABT5IBZ6</accession>
<dbReference type="SUPFAM" id="SSF55874">
    <property type="entry name" value="ATPase domain of HSP90 chaperone/DNA topoisomerase II/histidine kinase"/>
    <property type="match status" value="1"/>
</dbReference>
<evidence type="ECO:0000256" key="5">
    <source>
        <dbReference type="PROSITE-ProRule" id="PRU00169"/>
    </source>
</evidence>
<dbReference type="InterPro" id="IPR011006">
    <property type="entry name" value="CheY-like_superfamily"/>
</dbReference>
<dbReference type="GO" id="GO:0005524">
    <property type="term" value="F:ATP binding"/>
    <property type="evidence" value="ECO:0007669"/>
    <property type="project" value="UniProtKB-KW"/>
</dbReference>
<dbReference type="InterPro" id="IPR000014">
    <property type="entry name" value="PAS"/>
</dbReference>
<dbReference type="CDD" id="cd16922">
    <property type="entry name" value="HATPase_EvgS-ArcB-TorS-like"/>
    <property type="match status" value="1"/>
</dbReference>
<dbReference type="InterPro" id="IPR036097">
    <property type="entry name" value="HisK_dim/P_sf"/>
</dbReference>
<dbReference type="Pfam" id="PF00512">
    <property type="entry name" value="HisKA"/>
    <property type="match status" value="1"/>
</dbReference>
<dbReference type="PROSITE" id="PS50110">
    <property type="entry name" value="RESPONSE_REGULATORY"/>
    <property type="match status" value="1"/>
</dbReference>
<gene>
    <name evidence="10" type="ORF">PQU94_05390</name>
</gene>
<dbReference type="InterPro" id="IPR001610">
    <property type="entry name" value="PAC"/>
</dbReference>
<keyword evidence="3 5" id="KW-0597">Phosphoprotein</keyword>
<dbReference type="SMART" id="SM00086">
    <property type="entry name" value="PAC"/>
    <property type="match status" value="1"/>
</dbReference>
<dbReference type="InterPro" id="IPR013767">
    <property type="entry name" value="PAS_fold"/>
</dbReference>
<dbReference type="Gene3D" id="3.30.565.10">
    <property type="entry name" value="Histidine kinase-like ATPase, C-terminal domain"/>
    <property type="match status" value="1"/>
</dbReference>
<evidence type="ECO:0000256" key="3">
    <source>
        <dbReference type="ARBA" id="ARBA00022553"/>
    </source>
</evidence>
<dbReference type="Pfam" id="PF00072">
    <property type="entry name" value="Response_reg"/>
    <property type="match status" value="1"/>
</dbReference>
<evidence type="ECO:0000259" key="9">
    <source>
        <dbReference type="PROSITE" id="PS50113"/>
    </source>
</evidence>
<dbReference type="PANTHER" id="PTHR45339:SF1">
    <property type="entry name" value="HYBRID SIGNAL TRANSDUCTION HISTIDINE KINASE J"/>
    <property type="match status" value="1"/>
</dbReference>
<dbReference type="InterPro" id="IPR005467">
    <property type="entry name" value="His_kinase_dom"/>
</dbReference>
<name>A0ABT5IBZ6_9CAUL</name>
<dbReference type="InterPro" id="IPR001789">
    <property type="entry name" value="Sig_transdc_resp-reg_receiver"/>
</dbReference>
<evidence type="ECO:0000256" key="1">
    <source>
        <dbReference type="ARBA" id="ARBA00000085"/>
    </source>
</evidence>
<dbReference type="CDD" id="cd00130">
    <property type="entry name" value="PAS"/>
    <property type="match status" value="1"/>
</dbReference>
<dbReference type="NCBIfam" id="TIGR00229">
    <property type="entry name" value="sensory_box"/>
    <property type="match status" value="1"/>
</dbReference>
<dbReference type="PROSITE" id="PS50113">
    <property type="entry name" value="PAC"/>
    <property type="match status" value="1"/>
</dbReference>
<reference evidence="10 11" key="1">
    <citation type="submission" date="2023-01" db="EMBL/GenBank/DDBJ databases">
        <title>Novel species of the genus Asticcacaulis isolated from rivers.</title>
        <authorList>
            <person name="Lu H."/>
        </authorList>
    </citation>
    <scope>NUCLEOTIDE SEQUENCE [LARGE SCALE GENOMIC DNA]</scope>
    <source>
        <strain evidence="10 11">DXS10W</strain>
    </source>
</reference>
<dbReference type="PANTHER" id="PTHR45339">
    <property type="entry name" value="HYBRID SIGNAL TRANSDUCTION HISTIDINE KINASE J"/>
    <property type="match status" value="1"/>
</dbReference>
<dbReference type="SMART" id="SM00448">
    <property type="entry name" value="REC"/>
    <property type="match status" value="1"/>
</dbReference>
<dbReference type="RefSeq" id="WP_272740470.1">
    <property type="nucleotide sequence ID" value="NZ_JAQQKW010000003.1"/>
</dbReference>
<keyword evidence="10" id="KW-0547">Nucleotide-binding</keyword>
<dbReference type="SMART" id="SM00387">
    <property type="entry name" value="HATPase_c"/>
    <property type="match status" value="1"/>
</dbReference>
<dbReference type="SUPFAM" id="SSF47384">
    <property type="entry name" value="Homodimeric domain of signal transducing histidine kinase"/>
    <property type="match status" value="1"/>
</dbReference>